<evidence type="ECO:0000313" key="2">
    <source>
        <dbReference type="EMBL" id="RDC65970.1"/>
    </source>
</evidence>
<reference evidence="2 3" key="1">
    <citation type="submission" date="2018-04" db="EMBL/GenBank/DDBJ databases">
        <title>Adhaeribacter sp. HMF7616 genome sequencing and assembly.</title>
        <authorList>
            <person name="Kang H."/>
            <person name="Kang J."/>
            <person name="Cha I."/>
            <person name="Kim H."/>
            <person name="Joh K."/>
        </authorList>
    </citation>
    <scope>NUCLEOTIDE SEQUENCE [LARGE SCALE GENOMIC DNA]</scope>
    <source>
        <strain evidence="2 3">HMF7616</strain>
    </source>
</reference>
<feature type="signal peptide" evidence="1">
    <location>
        <begin position="1"/>
        <end position="26"/>
    </location>
</feature>
<organism evidence="2 3">
    <name type="scientific">Adhaeribacter pallidiroseus</name>
    <dbReference type="NCBI Taxonomy" id="2072847"/>
    <lineage>
        <taxon>Bacteria</taxon>
        <taxon>Pseudomonadati</taxon>
        <taxon>Bacteroidota</taxon>
        <taxon>Cytophagia</taxon>
        <taxon>Cytophagales</taxon>
        <taxon>Hymenobacteraceae</taxon>
        <taxon>Adhaeribacter</taxon>
    </lineage>
</organism>
<gene>
    <name evidence="2" type="ORF">AHMF7616_04601</name>
</gene>
<dbReference type="Proteomes" id="UP000253919">
    <property type="component" value="Unassembled WGS sequence"/>
</dbReference>
<sequence>MKHFLKILLVSLGALLLQTITHQVWAQTASDTTLVYRVETTDGNEYLGKIATQDATAIQLKTEKLGTIRLLRQDIKTITAVNAKNLKNGTYWFENPQSTRYFFSPNGYGLRAGEGYYQNIMVVVNQVSVGITDNVSIGLGTVPLFLFGESTPVWLLPKVSFPVVKDKFNLGAGALVGSVLGEESEGFGIVYGISTFGSRDKNVSLGLGYGYAAGDWGRTPTFTLSGMLRTGNRGYLLTENYLIGTGDGSIGLITLGGRRIIKKVGLDFGLVFPAGSDVDTFIAIPFLGLTVPFGQKAAKLP</sequence>
<proteinExistence type="predicted"/>
<keyword evidence="1" id="KW-0732">Signal</keyword>
<name>A0A369QNM6_9BACT</name>
<dbReference type="AlphaFoldDB" id="A0A369QNM6"/>
<feature type="chain" id="PRO_5016588323" evidence="1">
    <location>
        <begin position="27"/>
        <end position="301"/>
    </location>
</feature>
<dbReference type="RefSeq" id="WP_199474320.1">
    <property type="nucleotide sequence ID" value="NZ_QASA01000001.1"/>
</dbReference>
<keyword evidence="3" id="KW-1185">Reference proteome</keyword>
<comment type="caution">
    <text evidence="2">The sequence shown here is derived from an EMBL/GenBank/DDBJ whole genome shotgun (WGS) entry which is preliminary data.</text>
</comment>
<protein>
    <submittedName>
        <fullName evidence="2">Uncharacterized protein</fullName>
    </submittedName>
</protein>
<accession>A0A369QNM6</accession>
<evidence type="ECO:0000313" key="3">
    <source>
        <dbReference type="Proteomes" id="UP000253919"/>
    </source>
</evidence>
<evidence type="ECO:0000256" key="1">
    <source>
        <dbReference type="SAM" id="SignalP"/>
    </source>
</evidence>
<dbReference type="EMBL" id="QASA01000001">
    <property type="protein sequence ID" value="RDC65970.1"/>
    <property type="molecule type" value="Genomic_DNA"/>
</dbReference>